<dbReference type="SUPFAM" id="SSF53067">
    <property type="entry name" value="Actin-like ATPase domain"/>
    <property type="match status" value="2"/>
</dbReference>
<keyword evidence="18" id="KW-1185">Reference proteome</keyword>
<dbReference type="FunCoup" id="A0A7G1G857">
    <property type="interactions" value="333"/>
</dbReference>
<evidence type="ECO:0000256" key="1">
    <source>
        <dbReference type="ARBA" id="ARBA00001206"/>
    </source>
</evidence>
<comment type="catalytic activity">
    <reaction evidence="1 16">
        <text>(R)-pantothenate + ATP = (R)-4'-phosphopantothenate + ADP + H(+)</text>
        <dbReference type="Rhea" id="RHEA:16373"/>
        <dbReference type="ChEBI" id="CHEBI:10986"/>
        <dbReference type="ChEBI" id="CHEBI:15378"/>
        <dbReference type="ChEBI" id="CHEBI:29032"/>
        <dbReference type="ChEBI" id="CHEBI:30616"/>
        <dbReference type="ChEBI" id="CHEBI:456216"/>
        <dbReference type="EC" id="2.7.1.33"/>
    </reaction>
</comment>
<dbReference type="CDD" id="cd24015">
    <property type="entry name" value="ASKHA_NBD_PanK-III"/>
    <property type="match status" value="1"/>
</dbReference>
<dbReference type="Gene3D" id="3.30.420.40">
    <property type="match status" value="2"/>
</dbReference>
<feature type="binding site" evidence="16">
    <location>
        <position position="129"/>
    </location>
    <ligand>
        <name>K(+)</name>
        <dbReference type="ChEBI" id="CHEBI:29103"/>
    </ligand>
</feature>
<comment type="cofactor">
    <cofactor evidence="16">
        <name>NH4(+)</name>
        <dbReference type="ChEBI" id="CHEBI:28938"/>
    </cofactor>
    <cofactor evidence="16">
        <name>K(+)</name>
        <dbReference type="ChEBI" id="CHEBI:29103"/>
    </cofactor>
    <text evidence="16">A monovalent cation. Ammonium or potassium.</text>
</comment>
<evidence type="ECO:0000256" key="3">
    <source>
        <dbReference type="ARBA" id="ARBA00004496"/>
    </source>
</evidence>
<dbReference type="EMBL" id="AP018712">
    <property type="protein sequence ID" value="BBE31404.1"/>
    <property type="molecule type" value="Genomic_DNA"/>
</dbReference>
<dbReference type="GO" id="GO:0005737">
    <property type="term" value="C:cytoplasm"/>
    <property type="evidence" value="ECO:0007669"/>
    <property type="project" value="UniProtKB-SubCell"/>
</dbReference>
<evidence type="ECO:0000256" key="12">
    <source>
        <dbReference type="ARBA" id="ARBA00022958"/>
    </source>
</evidence>
<dbReference type="UniPathway" id="UPA00241">
    <property type="reaction ID" value="UER00352"/>
</dbReference>
<feature type="binding site" evidence="16">
    <location>
        <begin position="107"/>
        <end position="110"/>
    </location>
    <ligand>
        <name>substrate</name>
    </ligand>
</feature>
<keyword evidence="8 16" id="KW-0808">Transferase</keyword>
<comment type="function">
    <text evidence="16">Catalyzes the phosphorylation of pantothenate (Pan), the first step in CoA biosynthesis.</text>
</comment>
<dbReference type="PANTHER" id="PTHR34265">
    <property type="entry name" value="TYPE III PANTOTHENATE KINASE"/>
    <property type="match status" value="1"/>
</dbReference>
<evidence type="ECO:0000313" key="18">
    <source>
        <dbReference type="Proteomes" id="UP000516361"/>
    </source>
</evidence>
<comment type="similarity">
    <text evidence="14 16">Belongs to the type III pantothenate kinase family.</text>
</comment>
<accession>A0A7G1G857</accession>
<dbReference type="PANTHER" id="PTHR34265:SF1">
    <property type="entry name" value="TYPE III PANTOTHENATE KINASE"/>
    <property type="match status" value="1"/>
</dbReference>
<dbReference type="GO" id="GO:0046872">
    <property type="term" value="F:metal ion binding"/>
    <property type="evidence" value="ECO:0007669"/>
    <property type="project" value="UniProtKB-KW"/>
</dbReference>
<comment type="subcellular location">
    <subcellularLocation>
        <location evidence="3 16">Cytoplasm</location>
    </subcellularLocation>
</comment>
<evidence type="ECO:0000256" key="2">
    <source>
        <dbReference type="ARBA" id="ARBA00001958"/>
    </source>
</evidence>
<evidence type="ECO:0000256" key="8">
    <source>
        <dbReference type="ARBA" id="ARBA00022679"/>
    </source>
</evidence>
<dbReference type="Pfam" id="PF03309">
    <property type="entry name" value="Pan_kinase"/>
    <property type="match status" value="1"/>
</dbReference>
<dbReference type="HAMAP" id="MF_01274">
    <property type="entry name" value="Pantothen_kinase_3"/>
    <property type="match status" value="1"/>
</dbReference>
<dbReference type="EC" id="2.7.1.33" evidence="6 16"/>
<keyword evidence="7 16" id="KW-0963">Cytoplasm</keyword>
<dbReference type="InterPro" id="IPR043129">
    <property type="entry name" value="ATPase_NBD"/>
</dbReference>
<dbReference type="RefSeq" id="WP_190613915.1">
    <property type="nucleotide sequence ID" value="NZ_AP018712.1"/>
</dbReference>
<keyword evidence="16" id="KW-0479">Metal-binding</keyword>
<evidence type="ECO:0000256" key="13">
    <source>
        <dbReference type="ARBA" id="ARBA00022993"/>
    </source>
</evidence>
<evidence type="ECO:0000256" key="6">
    <source>
        <dbReference type="ARBA" id="ARBA00012102"/>
    </source>
</evidence>
<dbReference type="GO" id="GO:0015937">
    <property type="term" value="P:coenzyme A biosynthetic process"/>
    <property type="evidence" value="ECO:0007669"/>
    <property type="project" value="UniProtKB-UniRule"/>
</dbReference>
<feature type="active site" description="Proton acceptor" evidence="16">
    <location>
        <position position="109"/>
    </location>
</feature>
<evidence type="ECO:0000256" key="9">
    <source>
        <dbReference type="ARBA" id="ARBA00022741"/>
    </source>
</evidence>
<feature type="binding site" evidence="16">
    <location>
        <begin position="6"/>
        <end position="13"/>
    </location>
    <ligand>
        <name>ATP</name>
        <dbReference type="ChEBI" id="CHEBI:30616"/>
    </ligand>
</feature>
<dbReference type="NCBIfam" id="TIGR00671">
    <property type="entry name" value="baf"/>
    <property type="match status" value="1"/>
</dbReference>
<sequence length="257" mass="29201">MELLFDVGNTHTVVGYCNNNDFKIWRIGTKNIESEDELFSKLYNIFKFNKINMEEIKDVGISSVVPSKNFIFQNFVRKYFNTELCFVNAQTKVLKIQYLVDYPNEVGADRISNIIASKKEYGNNVIAIDFGTAITIDVLKEGNFIGGSIIPGFKTSMLALFSNTAKLPQVELKVPKYSIGKNTIDNIQIGVLKTTLFGIERIIEEIKRETNTDYKIVTTGGMGKSLKKFSKSFENYDSNLTLKGILYYLKEIKRGEK</sequence>
<dbReference type="NCBIfam" id="NF009848">
    <property type="entry name" value="PRK13318.1-6"/>
    <property type="match status" value="1"/>
</dbReference>
<evidence type="ECO:0000256" key="5">
    <source>
        <dbReference type="ARBA" id="ARBA00011738"/>
    </source>
</evidence>
<keyword evidence="12 16" id="KW-0630">Potassium</keyword>
<feature type="binding site" evidence="16">
    <location>
        <position position="132"/>
    </location>
    <ligand>
        <name>ATP</name>
        <dbReference type="ChEBI" id="CHEBI:30616"/>
    </ligand>
</feature>
<keyword evidence="10 16" id="KW-0418">Kinase</keyword>
<dbReference type="AlphaFoldDB" id="A0A7G1G857"/>
<evidence type="ECO:0000256" key="10">
    <source>
        <dbReference type="ARBA" id="ARBA00022777"/>
    </source>
</evidence>
<dbReference type="InterPro" id="IPR004619">
    <property type="entry name" value="Type_III_PanK"/>
</dbReference>
<evidence type="ECO:0000256" key="14">
    <source>
        <dbReference type="ARBA" id="ARBA00038036"/>
    </source>
</evidence>
<name>A0A7G1G857_9BACT</name>
<evidence type="ECO:0000256" key="11">
    <source>
        <dbReference type="ARBA" id="ARBA00022840"/>
    </source>
</evidence>
<evidence type="ECO:0000256" key="4">
    <source>
        <dbReference type="ARBA" id="ARBA00005225"/>
    </source>
</evidence>
<keyword evidence="11 16" id="KW-0067">ATP-binding</keyword>
<feature type="binding site" evidence="16">
    <location>
        <position position="183"/>
    </location>
    <ligand>
        <name>substrate</name>
    </ligand>
</feature>
<gene>
    <name evidence="16 17" type="primary">coaX</name>
    <name evidence="17" type="ORF">OSSY52_15450</name>
</gene>
<comment type="cofactor">
    <cofactor evidence="2">
        <name>K(+)</name>
        <dbReference type="ChEBI" id="CHEBI:29103"/>
    </cofactor>
</comment>
<comment type="caution">
    <text evidence="16">Lacks conserved residue(s) required for the propagation of feature annotation.</text>
</comment>
<organism evidence="17 18">
    <name type="scientific">Tepiditoga spiralis</name>
    <dbReference type="NCBI Taxonomy" id="2108365"/>
    <lineage>
        <taxon>Bacteria</taxon>
        <taxon>Thermotogati</taxon>
        <taxon>Thermotogota</taxon>
        <taxon>Thermotogae</taxon>
        <taxon>Petrotogales</taxon>
        <taxon>Petrotogaceae</taxon>
        <taxon>Tepiditoga</taxon>
    </lineage>
</organism>
<dbReference type="Proteomes" id="UP000516361">
    <property type="component" value="Chromosome"/>
</dbReference>
<comment type="pathway">
    <text evidence="4 16">Cofactor biosynthesis; coenzyme A biosynthesis; CoA from (R)-pantothenate: step 1/5.</text>
</comment>
<keyword evidence="9 16" id="KW-0547">Nucleotide-binding</keyword>
<proteinExistence type="inferred from homology"/>
<evidence type="ECO:0000313" key="17">
    <source>
        <dbReference type="EMBL" id="BBE31404.1"/>
    </source>
</evidence>
<dbReference type="InParanoid" id="A0A7G1G857"/>
<dbReference type="GO" id="GO:0004594">
    <property type="term" value="F:pantothenate kinase activity"/>
    <property type="evidence" value="ECO:0007669"/>
    <property type="project" value="UniProtKB-UniRule"/>
</dbReference>
<comment type="subunit">
    <text evidence="5 16">Homodimer.</text>
</comment>
<protein>
    <recommendedName>
        <fullName evidence="15 16">Type III pantothenate kinase</fullName>
        <ecNumber evidence="6 16">2.7.1.33</ecNumber>
    </recommendedName>
    <alternativeName>
        <fullName evidence="16">PanK-III</fullName>
    </alternativeName>
    <alternativeName>
        <fullName evidence="16">Pantothenic acid kinase</fullName>
    </alternativeName>
</protein>
<evidence type="ECO:0000256" key="16">
    <source>
        <dbReference type="HAMAP-Rule" id="MF_01274"/>
    </source>
</evidence>
<evidence type="ECO:0000256" key="7">
    <source>
        <dbReference type="ARBA" id="ARBA00022490"/>
    </source>
</evidence>
<reference evidence="17 18" key="1">
    <citation type="submission" date="2018-06" db="EMBL/GenBank/DDBJ databases">
        <title>Genome sequencing of Oceanotoga sp. sy52.</title>
        <authorList>
            <person name="Mori K."/>
        </authorList>
    </citation>
    <scope>NUCLEOTIDE SEQUENCE [LARGE SCALE GENOMIC DNA]</scope>
    <source>
        <strain evidence="18">sy52</strain>
    </source>
</reference>
<dbReference type="GO" id="GO:0005524">
    <property type="term" value="F:ATP binding"/>
    <property type="evidence" value="ECO:0007669"/>
    <property type="project" value="UniProtKB-UniRule"/>
</dbReference>
<evidence type="ECO:0000256" key="15">
    <source>
        <dbReference type="ARBA" id="ARBA00040883"/>
    </source>
</evidence>
<keyword evidence="13 16" id="KW-0173">Coenzyme A biosynthesis</keyword>
<dbReference type="KEGG" id="ocy:OSSY52_15450"/>